<dbReference type="RefSeq" id="WP_167354705.1">
    <property type="nucleotide sequence ID" value="NZ_FNCH01000005.1"/>
</dbReference>
<keyword evidence="3" id="KW-1185">Reference proteome</keyword>
<feature type="domain" description="ORC1/DEAH AAA+ ATPase" evidence="1">
    <location>
        <begin position="94"/>
        <end position="202"/>
    </location>
</feature>
<dbReference type="SUPFAM" id="SSF52540">
    <property type="entry name" value="P-loop containing nucleoside triphosphate hydrolases"/>
    <property type="match status" value="1"/>
</dbReference>
<accession>A0A1G7TAS1</accession>
<evidence type="ECO:0000313" key="3">
    <source>
        <dbReference type="Proteomes" id="UP000199643"/>
    </source>
</evidence>
<organism evidence="2 3">
    <name type="scientific">Pedobacter terrae</name>
    <dbReference type="NCBI Taxonomy" id="405671"/>
    <lineage>
        <taxon>Bacteria</taxon>
        <taxon>Pseudomonadati</taxon>
        <taxon>Bacteroidota</taxon>
        <taxon>Sphingobacteriia</taxon>
        <taxon>Sphingobacteriales</taxon>
        <taxon>Sphingobacteriaceae</taxon>
        <taxon>Pedobacter</taxon>
    </lineage>
</organism>
<dbReference type="Proteomes" id="UP000199643">
    <property type="component" value="Unassembled WGS sequence"/>
</dbReference>
<evidence type="ECO:0000313" key="2">
    <source>
        <dbReference type="EMBL" id="SDG31690.1"/>
    </source>
</evidence>
<evidence type="ECO:0000259" key="1">
    <source>
        <dbReference type="Pfam" id="PF13401"/>
    </source>
</evidence>
<dbReference type="InterPro" id="IPR049945">
    <property type="entry name" value="AAA_22"/>
</dbReference>
<dbReference type="GO" id="GO:0016887">
    <property type="term" value="F:ATP hydrolysis activity"/>
    <property type="evidence" value="ECO:0007669"/>
    <property type="project" value="InterPro"/>
</dbReference>
<dbReference type="STRING" id="405671.SAMN05421827_105113"/>
<dbReference type="Gene3D" id="3.40.50.300">
    <property type="entry name" value="P-loop containing nucleotide triphosphate hydrolases"/>
    <property type="match status" value="1"/>
</dbReference>
<dbReference type="EMBL" id="FNCH01000005">
    <property type="protein sequence ID" value="SDG31690.1"/>
    <property type="molecule type" value="Genomic_DNA"/>
</dbReference>
<dbReference type="InterPro" id="IPR027417">
    <property type="entry name" value="P-loop_NTPase"/>
</dbReference>
<proteinExistence type="predicted"/>
<name>A0A1G7TAS1_9SPHI</name>
<dbReference type="AlphaFoldDB" id="A0A1G7TAS1"/>
<dbReference type="Pfam" id="PF13401">
    <property type="entry name" value="AAA_22"/>
    <property type="match status" value="1"/>
</dbReference>
<sequence>MNTVTKEQIKNELANYVAKIGSQNAASKRLTNVSNATISNILADKWDNIGETMWLSIQKQVTVSLDGWQVVTNVRRVKQLHQLYSDAKDFSEVFCVVAPAGSGKSQPATLFTEHPNVYRVVCKEHFSRKTFLVELLTAMGKDGSGYTIHELMNEVLNSILKAEKPLIILDEVDKLNDQVLYFFISIYNTTEDKCGIVLQATDFFKKRITRGVSANRKGYKEIYSRFGRNFVELPNNTDRDLAEIIKANGVKEEGEIIRITNQSEGDIRRIKRLVKAFLRKEAA</sequence>
<gene>
    <name evidence="2" type="ORF">SAMN05421827_105113</name>
</gene>
<reference evidence="3" key="1">
    <citation type="submission" date="2016-10" db="EMBL/GenBank/DDBJ databases">
        <authorList>
            <person name="Varghese N."/>
            <person name="Submissions S."/>
        </authorList>
    </citation>
    <scope>NUCLEOTIDE SEQUENCE [LARGE SCALE GENOMIC DNA]</scope>
    <source>
        <strain evidence="3">DSM 17933</strain>
    </source>
</reference>
<protein>
    <recommendedName>
        <fullName evidence="1">ORC1/DEAH AAA+ ATPase domain-containing protein</fullName>
    </recommendedName>
</protein>